<keyword evidence="2" id="KW-0805">Transcription regulation</keyword>
<sequence length="257" mass="29508">MSTHLQDTETSKRDNPKCLLLENHDLLNPSETAIPEEKKDYEEELEFVGSLAFLGPTLWDKTLPDFKLESLDFNELLEENNNLIDNNPTHHSSYNPQSLQACSLSEASFTLPELSSLSSDSPTYSASIHWGCGNNIHTSQVEFCPTDLALASAPGQRQFDPVNHSFSDDDLKPQPIIKKSKKHIVSDELKDEKYWTRRSKNNVAAKRSRDARRIKENQIVLRASYLEKENASLKEERQKLKEENLRLLECLKKYEKF</sequence>
<keyword evidence="3" id="KW-0238">DNA-binding</keyword>
<evidence type="ECO:0000256" key="5">
    <source>
        <dbReference type="ARBA" id="ARBA00023242"/>
    </source>
</evidence>
<keyword evidence="4" id="KW-0804">Transcription</keyword>
<organism evidence="8 9">
    <name type="scientific">Limulus polyphemus</name>
    <name type="common">Atlantic horseshoe crab</name>
    <dbReference type="NCBI Taxonomy" id="6850"/>
    <lineage>
        <taxon>Eukaryota</taxon>
        <taxon>Metazoa</taxon>
        <taxon>Ecdysozoa</taxon>
        <taxon>Arthropoda</taxon>
        <taxon>Chelicerata</taxon>
        <taxon>Merostomata</taxon>
        <taxon>Xiphosura</taxon>
        <taxon>Limulidae</taxon>
        <taxon>Limulus</taxon>
    </lineage>
</organism>
<evidence type="ECO:0000256" key="6">
    <source>
        <dbReference type="SAM" id="Coils"/>
    </source>
</evidence>
<reference evidence="9" key="1">
    <citation type="submission" date="2025-08" db="UniProtKB">
        <authorList>
            <consortium name="RefSeq"/>
        </authorList>
    </citation>
    <scope>IDENTIFICATION</scope>
    <source>
        <tissue evidence="9">Muscle</tissue>
    </source>
</reference>
<dbReference type="Gene3D" id="1.20.5.170">
    <property type="match status" value="1"/>
</dbReference>
<evidence type="ECO:0000256" key="4">
    <source>
        <dbReference type="ARBA" id="ARBA00023163"/>
    </source>
</evidence>
<comment type="subcellular location">
    <subcellularLocation>
        <location evidence="1">Nucleus</location>
    </subcellularLocation>
</comment>
<protein>
    <submittedName>
        <fullName evidence="9">Hepatic leukemia factor-like</fullName>
    </submittedName>
</protein>
<dbReference type="InterPro" id="IPR004827">
    <property type="entry name" value="bZIP"/>
</dbReference>
<feature type="domain" description="BZIP" evidence="7">
    <location>
        <begin position="191"/>
        <end position="254"/>
    </location>
</feature>
<evidence type="ECO:0000256" key="3">
    <source>
        <dbReference type="ARBA" id="ARBA00023125"/>
    </source>
</evidence>
<evidence type="ECO:0000256" key="2">
    <source>
        <dbReference type="ARBA" id="ARBA00023015"/>
    </source>
</evidence>
<gene>
    <name evidence="9" type="primary">LOC106475856</name>
</gene>
<dbReference type="GeneID" id="106475856"/>
<dbReference type="InterPro" id="IPR046347">
    <property type="entry name" value="bZIP_sf"/>
</dbReference>
<dbReference type="PANTHER" id="PTHR11988:SF27">
    <property type="entry name" value="GH27708P"/>
    <property type="match status" value="1"/>
</dbReference>
<dbReference type="SUPFAM" id="SSF57959">
    <property type="entry name" value="Leucine zipper domain"/>
    <property type="match status" value="1"/>
</dbReference>
<proteinExistence type="predicted"/>
<dbReference type="PROSITE" id="PS50217">
    <property type="entry name" value="BZIP"/>
    <property type="match status" value="1"/>
</dbReference>
<dbReference type="RefSeq" id="XP_013791984.1">
    <property type="nucleotide sequence ID" value="XM_013936530.1"/>
</dbReference>
<feature type="coiled-coil region" evidence="6">
    <location>
        <begin position="223"/>
        <end position="253"/>
    </location>
</feature>
<name>A0ABM1C097_LIMPO</name>
<keyword evidence="5" id="KW-0539">Nucleus</keyword>
<dbReference type="PANTHER" id="PTHR11988">
    <property type="entry name" value="THYROTROPH EMBRYONIC FACTOR RELATED"/>
    <property type="match status" value="1"/>
</dbReference>
<evidence type="ECO:0000259" key="7">
    <source>
        <dbReference type="PROSITE" id="PS50217"/>
    </source>
</evidence>
<keyword evidence="8" id="KW-1185">Reference proteome</keyword>
<keyword evidence="6" id="KW-0175">Coiled coil</keyword>
<evidence type="ECO:0000256" key="1">
    <source>
        <dbReference type="ARBA" id="ARBA00004123"/>
    </source>
</evidence>
<evidence type="ECO:0000313" key="9">
    <source>
        <dbReference type="RefSeq" id="XP_013791984.1"/>
    </source>
</evidence>
<dbReference type="SMART" id="SM00338">
    <property type="entry name" value="BRLZ"/>
    <property type="match status" value="1"/>
</dbReference>
<dbReference type="CDD" id="cd14695">
    <property type="entry name" value="bZIP_HLF"/>
    <property type="match status" value="1"/>
</dbReference>
<accession>A0ABM1C097</accession>
<evidence type="ECO:0000313" key="8">
    <source>
        <dbReference type="Proteomes" id="UP000694941"/>
    </source>
</evidence>
<dbReference type="Proteomes" id="UP000694941">
    <property type="component" value="Unplaced"/>
</dbReference>
<dbReference type="InterPro" id="IPR040223">
    <property type="entry name" value="PAR_bZIP"/>
</dbReference>
<dbReference type="Pfam" id="PF07716">
    <property type="entry name" value="bZIP_2"/>
    <property type="match status" value="1"/>
</dbReference>